<accession>A0A167DSC7</accession>
<keyword evidence="3" id="KW-1185">Reference proteome</keyword>
<reference evidence="2 3" key="1">
    <citation type="submission" date="2015-06" db="EMBL/GenBank/DDBJ databases">
        <title>Survival trade-offs in plant roots during colonization by closely related pathogenic and mutualistic fungi.</title>
        <authorList>
            <person name="Hacquard S."/>
            <person name="Kracher B."/>
            <person name="Hiruma K."/>
            <person name="Weinman A."/>
            <person name="Muench P."/>
            <person name="Garrido Oter R."/>
            <person name="Ver Loren van Themaat E."/>
            <person name="Dallerey J.-F."/>
            <person name="Damm U."/>
            <person name="Henrissat B."/>
            <person name="Lespinet O."/>
            <person name="Thon M."/>
            <person name="Kemen E."/>
            <person name="McHardy A.C."/>
            <person name="Schulze-Lefert P."/>
            <person name="O'Connell R.J."/>
        </authorList>
    </citation>
    <scope>NUCLEOTIDE SEQUENCE [LARGE SCALE GENOMIC DNA]</scope>
    <source>
        <strain evidence="2 3">MAFF 238704</strain>
    </source>
</reference>
<protein>
    <submittedName>
        <fullName evidence="2">Uncharacterized protein</fullName>
    </submittedName>
</protein>
<sequence>LYSSSFCRRLARFSSRWTLRSLIFSLRNLLLPPPPALLEVNPARSRQAVVELGVVHLVEAGAHVGPVGELEEGDAAADVGVAILVEAADGGGLVGGEVRHDGVLIGRVGEVTYEDDVLLPLCSLGGGLFFLAGGRSGLGRLSGGGLVFGLFRLLGLLFRLVGLAFNGGSLTVGLLVLLLLLLFRLVFFVRGGGLGLLALLLLLEVFRRGGGINVHSRGVGGVFC</sequence>
<feature type="non-terminal residue" evidence="2">
    <location>
        <position position="1"/>
    </location>
</feature>
<proteinExistence type="predicted"/>
<feature type="transmembrane region" description="Helical" evidence="1">
    <location>
        <begin position="171"/>
        <end position="203"/>
    </location>
</feature>
<evidence type="ECO:0000313" key="3">
    <source>
        <dbReference type="Proteomes" id="UP000076584"/>
    </source>
</evidence>
<dbReference type="EMBL" id="LFIW01000904">
    <property type="protein sequence ID" value="KZL84276.1"/>
    <property type="molecule type" value="Genomic_DNA"/>
</dbReference>
<evidence type="ECO:0000256" key="1">
    <source>
        <dbReference type="SAM" id="Phobius"/>
    </source>
</evidence>
<evidence type="ECO:0000313" key="2">
    <source>
        <dbReference type="EMBL" id="KZL84276.1"/>
    </source>
</evidence>
<dbReference type="AlphaFoldDB" id="A0A167DSC7"/>
<gene>
    <name evidence="2" type="ORF">CI238_11261</name>
</gene>
<keyword evidence="1" id="KW-0472">Membrane</keyword>
<organism evidence="2 3">
    <name type="scientific">Colletotrichum incanum</name>
    <name type="common">Soybean anthracnose fungus</name>
    <dbReference type="NCBI Taxonomy" id="1573173"/>
    <lineage>
        <taxon>Eukaryota</taxon>
        <taxon>Fungi</taxon>
        <taxon>Dikarya</taxon>
        <taxon>Ascomycota</taxon>
        <taxon>Pezizomycotina</taxon>
        <taxon>Sordariomycetes</taxon>
        <taxon>Hypocreomycetidae</taxon>
        <taxon>Glomerellales</taxon>
        <taxon>Glomerellaceae</taxon>
        <taxon>Colletotrichum</taxon>
        <taxon>Colletotrichum spaethianum species complex</taxon>
    </lineage>
</organism>
<keyword evidence="1" id="KW-1133">Transmembrane helix</keyword>
<keyword evidence="1" id="KW-0812">Transmembrane</keyword>
<name>A0A167DSC7_COLIC</name>
<dbReference type="Proteomes" id="UP000076584">
    <property type="component" value="Unassembled WGS sequence"/>
</dbReference>
<comment type="caution">
    <text evidence="2">The sequence shown here is derived from an EMBL/GenBank/DDBJ whole genome shotgun (WGS) entry which is preliminary data.</text>
</comment>